<sequence>MPLFLTLLLSLSLSLSISCSRNLENLKGCPCNNRPCTRVLRHSKDRLSLAHRLLRCCHCCWFRFQSIQGNCQEPVCC</sequence>
<organism evidence="2">
    <name type="scientific">Anopheles darlingi</name>
    <name type="common">Mosquito</name>
    <dbReference type="NCBI Taxonomy" id="43151"/>
    <lineage>
        <taxon>Eukaryota</taxon>
        <taxon>Metazoa</taxon>
        <taxon>Ecdysozoa</taxon>
        <taxon>Arthropoda</taxon>
        <taxon>Hexapoda</taxon>
        <taxon>Insecta</taxon>
        <taxon>Pterygota</taxon>
        <taxon>Neoptera</taxon>
        <taxon>Endopterygota</taxon>
        <taxon>Diptera</taxon>
        <taxon>Nematocera</taxon>
        <taxon>Culicoidea</taxon>
        <taxon>Culicidae</taxon>
        <taxon>Anophelinae</taxon>
        <taxon>Anopheles</taxon>
    </lineage>
</organism>
<proteinExistence type="predicted"/>
<evidence type="ECO:0000256" key="1">
    <source>
        <dbReference type="SAM" id="SignalP"/>
    </source>
</evidence>
<dbReference type="AlphaFoldDB" id="A0A2M4DGA9"/>
<protein>
    <submittedName>
        <fullName evidence="2">Putative secreted protein</fullName>
    </submittedName>
</protein>
<feature type="chain" id="PRO_5014753373" evidence="1">
    <location>
        <begin position="20"/>
        <end position="77"/>
    </location>
</feature>
<dbReference type="EMBL" id="GGFL01012388">
    <property type="protein sequence ID" value="MBW76566.1"/>
    <property type="molecule type" value="Transcribed_RNA"/>
</dbReference>
<keyword evidence="1" id="KW-0732">Signal</keyword>
<feature type="signal peptide" evidence="1">
    <location>
        <begin position="1"/>
        <end position="19"/>
    </location>
</feature>
<name>A0A2M4DGA9_ANODA</name>
<accession>A0A2M4DGA9</accession>
<evidence type="ECO:0000313" key="2">
    <source>
        <dbReference type="EMBL" id="MBW76566.1"/>
    </source>
</evidence>
<reference evidence="2" key="1">
    <citation type="submission" date="2018-01" db="EMBL/GenBank/DDBJ databases">
        <title>An insight into the sialome of Amazonian anophelines.</title>
        <authorList>
            <person name="Ribeiro J.M."/>
            <person name="Scarpassa V."/>
            <person name="Calvo E."/>
        </authorList>
    </citation>
    <scope>NUCLEOTIDE SEQUENCE</scope>
</reference>